<gene>
    <name evidence="2" type="ORF">FYJ79_12000</name>
</gene>
<dbReference type="AlphaFoldDB" id="A0A844FXB0"/>
<evidence type="ECO:0000313" key="2">
    <source>
        <dbReference type="EMBL" id="MST90273.1"/>
    </source>
</evidence>
<dbReference type="PANTHER" id="PTHR10587">
    <property type="entry name" value="GLYCOSYL TRANSFERASE-RELATED"/>
    <property type="match status" value="1"/>
</dbReference>
<dbReference type="InterPro" id="IPR002509">
    <property type="entry name" value="NODB_dom"/>
</dbReference>
<protein>
    <submittedName>
        <fullName evidence="2">Polysaccharide deacetylase family protein</fullName>
    </submittedName>
</protein>
<dbReference type="InterPro" id="IPR003343">
    <property type="entry name" value="Big_2"/>
</dbReference>
<dbReference type="CDD" id="cd10944">
    <property type="entry name" value="CE4_SmPgdA_like"/>
    <property type="match status" value="1"/>
</dbReference>
<sequence>MEMRRKEMTGKKRTRNVVWIIVVVLILGVLGGFGIKAYKDYQKEEARKKEAARIKKLQEQAKLNKDQISIEIRGTYNLKLNGAEGRVTWSSANGAIARVDEKGVVTGVSEGNTVVTATYLKKKYPVKVTVTMPRVMQDDGKKVVYLTFDDGPSPKTAQVLDILKNNGVHATFFVTGMDLKSADLMKRAVDEGNAVGAHTYTHDYKYVYSSENNYFDDLNKILKHIKDVTGKETKIIRFPGGSSNTISRKYSQGIMTKLTQEVLAKGYQYYDWNLSSGDAEWPAPSVESIVHQATNTKQTKVVLLMHDTNAKQTTVDALPQIIKFYKDNGYEFRSLDNSDIISHHHINN</sequence>
<dbReference type="InterPro" id="IPR050248">
    <property type="entry name" value="Polysacc_deacetylase_ArnD"/>
</dbReference>
<dbReference type="EMBL" id="VUNM01000051">
    <property type="protein sequence ID" value="MST90273.1"/>
    <property type="molecule type" value="Genomic_DNA"/>
</dbReference>
<dbReference type="SMART" id="SM00635">
    <property type="entry name" value="BID_2"/>
    <property type="match status" value="1"/>
</dbReference>
<dbReference type="SUPFAM" id="SSF88713">
    <property type="entry name" value="Glycoside hydrolase/deacetylase"/>
    <property type="match status" value="1"/>
</dbReference>
<organism evidence="2 3">
    <name type="scientific">Sharpea porci</name>
    <dbReference type="NCBI Taxonomy" id="2652286"/>
    <lineage>
        <taxon>Bacteria</taxon>
        <taxon>Bacillati</taxon>
        <taxon>Bacillota</taxon>
        <taxon>Erysipelotrichia</taxon>
        <taxon>Erysipelotrichales</taxon>
        <taxon>Coprobacillaceae</taxon>
        <taxon>Sharpea</taxon>
    </lineage>
</organism>
<dbReference type="InterPro" id="IPR008964">
    <property type="entry name" value="Invasin/intimin_cell_adhesion"/>
</dbReference>
<dbReference type="InterPro" id="IPR011330">
    <property type="entry name" value="Glyco_hydro/deAcase_b/a-brl"/>
</dbReference>
<reference evidence="2 3" key="1">
    <citation type="submission" date="2019-08" db="EMBL/GenBank/DDBJ databases">
        <title>In-depth cultivation of the pig gut microbiome towards novel bacterial diversity and tailored functional studies.</title>
        <authorList>
            <person name="Wylensek D."/>
            <person name="Hitch T.C.A."/>
            <person name="Clavel T."/>
        </authorList>
    </citation>
    <scope>NUCLEOTIDE SEQUENCE [LARGE SCALE GENOMIC DNA]</scope>
    <source>
        <strain evidence="2 3">CA-Schmier-601-WT-3</strain>
    </source>
</reference>
<dbReference type="PROSITE" id="PS51677">
    <property type="entry name" value="NODB"/>
    <property type="match status" value="1"/>
</dbReference>
<dbReference type="SUPFAM" id="SSF49373">
    <property type="entry name" value="Invasin/intimin cell-adhesion fragments"/>
    <property type="match status" value="1"/>
</dbReference>
<dbReference type="Proteomes" id="UP000442619">
    <property type="component" value="Unassembled WGS sequence"/>
</dbReference>
<dbReference type="Gene3D" id="3.20.20.370">
    <property type="entry name" value="Glycoside hydrolase/deacetylase"/>
    <property type="match status" value="1"/>
</dbReference>
<keyword evidence="3" id="KW-1185">Reference proteome</keyword>
<dbReference type="GO" id="GO:0005975">
    <property type="term" value="P:carbohydrate metabolic process"/>
    <property type="evidence" value="ECO:0007669"/>
    <property type="project" value="InterPro"/>
</dbReference>
<comment type="caution">
    <text evidence="2">The sequence shown here is derived from an EMBL/GenBank/DDBJ whole genome shotgun (WGS) entry which is preliminary data.</text>
</comment>
<evidence type="ECO:0000313" key="3">
    <source>
        <dbReference type="Proteomes" id="UP000442619"/>
    </source>
</evidence>
<dbReference type="Pfam" id="PF01522">
    <property type="entry name" value="Polysacc_deac_1"/>
    <property type="match status" value="1"/>
</dbReference>
<feature type="domain" description="NodB homology" evidence="1">
    <location>
        <begin position="142"/>
        <end position="333"/>
    </location>
</feature>
<dbReference type="Pfam" id="PF26182">
    <property type="entry name" value="Ig_NUP210_5th"/>
    <property type="match status" value="1"/>
</dbReference>
<name>A0A844FXB0_9FIRM</name>
<dbReference type="Gene3D" id="2.60.40.1080">
    <property type="match status" value="1"/>
</dbReference>
<accession>A0A844FXB0</accession>
<dbReference type="PANTHER" id="PTHR10587:SF125">
    <property type="entry name" value="POLYSACCHARIDE DEACETYLASE YHEN-RELATED"/>
    <property type="match status" value="1"/>
</dbReference>
<dbReference type="GO" id="GO:0016810">
    <property type="term" value="F:hydrolase activity, acting on carbon-nitrogen (but not peptide) bonds"/>
    <property type="evidence" value="ECO:0007669"/>
    <property type="project" value="InterPro"/>
</dbReference>
<proteinExistence type="predicted"/>
<evidence type="ECO:0000259" key="1">
    <source>
        <dbReference type="PROSITE" id="PS51677"/>
    </source>
</evidence>